<evidence type="ECO:0000256" key="1">
    <source>
        <dbReference type="SAM" id="MobiDB-lite"/>
    </source>
</evidence>
<organism evidence="2 3">
    <name type="scientific">Rhizoclosmatium globosum</name>
    <dbReference type="NCBI Taxonomy" id="329046"/>
    <lineage>
        <taxon>Eukaryota</taxon>
        <taxon>Fungi</taxon>
        <taxon>Fungi incertae sedis</taxon>
        <taxon>Chytridiomycota</taxon>
        <taxon>Chytridiomycota incertae sedis</taxon>
        <taxon>Chytridiomycetes</taxon>
        <taxon>Chytridiales</taxon>
        <taxon>Chytriomycetaceae</taxon>
        <taxon>Rhizoclosmatium</taxon>
    </lineage>
</organism>
<feature type="region of interest" description="Disordered" evidence="1">
    <location>
        <begin position="36"/>
        <end position="55"/>
    </location>
</feature>
<evidence type="ECO:0000313" key="3">
    <source>
        <dbReference type="Proteomes" id="UP000193642"/>
    </source>
</evidence>
<sequence>MRILGFGWTLGHVRFGVDFDFRSPLDSAATSATNFNTTKQLSNPSSANSQHRTSISNSISTMKQRHNNKGLLGLRVGQGAILSLAAQTSTSDQSRLVKLHRTILSKRSHIWTGHLISLKIQIIPIIFCRLSSQWMTVIQTVGRNKNMTQRKESQFQNMQMHLNTINLIP</sequence>
<feature type="compositionally biased region" description="Polar residues" evidence="1">
    <location>
        <begin position="39"/>
        <end position="55"/>
    </location>
</feature>
<reference evidence="2 3" key="1">
    <citation type="submission" date="2016-07" db="EMBL/GenBank/DDBJ databases">
        <title>Pervasive Adenine N6-methylation of Active Genes in Fungi.</title>
        <authorList>
            <consortium name="DOE Joint Genome Institute"/>
            <person name="Mondo S.J."/>
            <person name="Dannebaum R.O."/>
            <person name="Kuo R.C."/>
            <person name="Labutti K."/>
            <person name="Haridas S."/>
            <person name="Kuo A."/>
            <person name="Salamov A."/>
            <person name="Ahrendt S.R."/>
            <person name="Lipzen A."/>
            <person name="Sullivan W."/>
            <person name="Andreopoulos W.B."/>
            <person name="Clum A."/>
            <person name="Lindquist E."/>
            <person name="Daum C."/>
            <person name="Ramamoorthy G.K."/>
            <person name="Gryganskyi A."/>
            <person name="Culley D."/>
            <person name="Magnuson J.K."/>
            <person name="James T.Y."/>
            <person name="O'Malley M.A."/>
            <person name="Stajich J.E."/>
            <person name="Spatafora J.W."/>
            <person name="Visel A."/>
            <person name="Grigoriev I.V."/>
        </authorList>
    </citation>
    <scope>NUCLEOTIDE SEQUENCE [LARGE SCALE GENOMIC DNA]</scope>
    <source>
        <strain evidence="2 3">JEL800</strain>
    </source>
</reference>
<gene>
    <name evidence="2" type="ORF">BCR33DRAFT_414564</name>
</gene>
<proteinExistence type="predicted"/>
<comment type="caution">
    <text evidence="2">The sequence shown here is derived from an EMBL/GenBank/DDBJ whole genome shotgun (WGS) entry which is preliminary data.</text>
</comment>
<protein>
    <submittedName>
        <fullName evidence="2">Uncharacterized protein</fullName>
    </submittedName>
</protein>
<name>A0A1Y2BXE3_9FUNG</name>
<dbReference type="Proteomes" id="UP000193642">
    <property type="component" value="Unassembled WGS sequence"/>
</dbReference>
<accession>A0A1Y2BXE3</accession>
<keyword evidence="3" id="KW-1185">Reference proteome</keyword>
<evidence type="ECO:0000313" key="2">
    <source>
        <dbReference type="EMBL" id="ORY39439.1"/>
    </source>
</evidence>
<dbReference type="AlphaFoldDB" id="A0A1Y2BXE3"/>
<dbReference type="EMBL" id="MCGO01000040">
    <property type="protein sequence ID" value="ORY39439.1"/>
    <property type="molecule type" value="Genomic_DNA"/>
</dbReference>